<evidence type="ECO:0000259" key="6">
    <source>
        <dbReference type="PROSITE" id="PS50850"/>
    </source>
</evidence>
<feature type="domain" description="Major facilitator superfamily (MFS) profile" evidence="6">
    <location>
        <begin position="1"/>
        <end position="120"/>
    </location>
</feature>
<dbReference type="PROSITE" id="PS50850">
    <property type="entry name" value="MFS"/>
    <property type="match status" value="1"/>
</dbReference>
<dbReference type="InterPro" id="IPR011701">
    <property type="entry name" value="MFS"/>
</dbReference>
<keyword evidence="3 5" id="KW-1133">Transmembrane helix</keyword>
<evidence type="ECO:0000256" key="4">
    <source>
        <dbReference type="ARBA" id="ARBA00023136"/>
    </source>
</evidence>
<keyword evidence="8" id="KW-1185">Reference proteome</keyword>
<evidence type="ECO:0000313" key="8">
    <source>
        <dbReference type="Proteomes" id="UP000297245"/>
    </source>
</evidence>
<evidence type="ECO:0000313" key="7">
    <source>
        <dbReference type="EMBL" id="THU92796.1"/>
    </source>
</evidence>
<feature type="transmembrane region" description="Helical" evidence="5">
    <location>
        <begin position="6"/>
        <end position="25"/>
    </location>
</feature>
<dbReference type="GO" id="GO:0005886">
    <property type="term" value="C:plasma membrane"/>
    <property type="evidence" value="ECO:0007669"/>
    <property type="project" value="TreeGrafter"/>
</dbReference>
<protein>
    <recommendedName>
        <fullName evidence="6">Major facilitator superfamily (MFS) profile domain-containing protein</fullName>
    </recommendedName>
</protein>
<dbReference type="Pfam" id="PF07690">
    <property type="entry name" value="MFS_1"/>
    <property type="match status" value="1"/>
</dbReference>
<keyword evidence="4 5" id="KW-0472">Membrane</keyword>
<organism evidence="7 8">
    <name type="scientific">Dendrothele bispora (strain CBS 962.96)</name>
    <dbReference type="NCBI Taxonomy" id="1314807"/>
    <lineage>
        <taxon>Eukaryota</taxon>
        <taxon>Fungi</taxon>
        <taxon>Dikarya</taxon>
        <taxon>Basidiomycota</taxon>
        <taxon>Agaricomycotina</taxon>
        <taxon>Agaricomycetes</taxon>
        <taxon>Agaricomycetidae</taxon>
        <taxon>Agaricales</taxon>
        <taxon>Agaricales incertae sedis</taxon>
        <taxon>Dendrothele</taxon>
    </lineage>
</organism>
<dbReference type="Proteomes" id="UP000297245">
    <property type="component" value="Unassembled WGS sequence"/>
</dbReference>
<evidence type="ECO:0000256" key="2">
    <source>
        <dbReference type="ARBA" id="ARBA00022692"/>
    </source>
</evidence>
<dbReference type="InterPro" id="IPR036259">
    <property type="entry name" value="MFS_trans_sf"/>
</dbReference>
<dbReference type="EMBL" id="ML179267">
    <property type="protein sequence ID" value="THU92796.1"/>
    <property type="molecule type" value="Genomic_DNA"/>
</dbReference>
<evidence type="ECO:0000256" key="5">
    <source>
        <dbReference type="SAM" id="Phobius"/>
    </source>
</evidence>
<evidence type="ECO:0000256" key="1">
    <source>
        <dbReference type="ARBA" id="ARBA00004141"/>
    </source>
</evidence>
<dbReference type="PRINTS" id="PR01036">
    <property type="entry name" value="TCRTETB"/>
</dbReference>
<dbReference type="PANTHER" id="PTHR23501">
    <property type="entry name" value="MAJOR FACILITATOR SUPERFAMILY"/>
    <property type="match status" value="1"/>
</dbReference>
<accession>A0A4S8LTC7</accession>
<dbReference type="AlphaFoldDB" id="A0A4S8LTC7"/>
<proteinExistence type="predicted"/>
<dbReference type="PANTHER" id="PTHR23501:SF102">
    <property type="entry name" value="DRUG TRANSPORTER, PUTATIVE (AFU_ORTHOLOGUE AFUA_3G08530)-RELATED"/>
    <property type="match status" value="1"/>
</dbReference>
<dbReference type="InterPro" id="IPR020846">
    <property type="entry name" value="MFS_dom"/>
</dbReference>
<dbReference type="Gene3D" id="1.20.1720.10">
    <property type="entry name" value="Multidrug resistance protein D"/>
    <property type="match status" value="1"/>
</dbReference>
<keyword evidence="2 5" id="KW-0812">Transmembrane</keyword>
<feature type="non-terminal residue" evidence="7">
    <location>
        <position position="1"/>
    </location>
</feature>
<dbReference type="OrthoDB" id="10021397at2759"/>
<sequence length="120" mass="12860">ISQGIQGVGGGGIIQLILITIGDIVTFEERPKYTGMLGAVFGVASVVGPLVGGVFSDCVSWRWAFWIVGQSCNLGYLPCSSKTLRQYVDEFDFLGLFLIMAGVICLLVGFQSGQTSWFSP</sequence>
<comment type="subcellular location">
    <subcellularLocation>
        <location evidence="1">Membrane</location>
        <topology evidence="1">Multi-pass membrane protein</topology>
    </subcellularLocation>
</comment>
<feature type="transmembrane region" description="Helical" evidence="5">
    <location>
        <begin position="37"/>
        <end position="55"/>
    </location>
</feature>
<name>A0A4S8LTC7_DENBC</name>
<reference evidence="7 8" key="1">
    <citation type="journal article" date="2019" name="Nat. Ecol. Evol.">
        <title>Megaphylogeny resolves global patterns of mushroom evolution.</title>
        <authorList>
            <person name="Varga T."/>
            <person name="Krizsan K."/>
            <person name="Foldi C."/>
            <person name="Dima B."/>
            <person name="Sanchez-Garcia M."/>
            <person name="Sanchez-Ramirez S."/>
            <person name="Szollosi G.J."/>
            <person name="Szarkandi J.G."/>
            <person name="Papp V."/>
            <person name="Albert L."/>
            <person name="Andreopoulos W."/>
            <person name="Angelini C."/>
            <person name="Antonin V."/>
            <person name="Barry K.W."/>
            <person name="Bougher N.L."/>
            <person name="Buchanan P."/>
            <person name="Buyck B."/>
            <person name="Bense V."/>
            <person name="Catcheside P."/>
            <person name="Chovatia M."/>
            <person name="Cooper J."/>
            <person name="Damon W."/>
            <person name="Desjardin D."/>
            <person name="Finy P."/>
            <person name="Geml J."/>
            <person name="Haridas S."/>
            <person name="Hughes K."/>
            <person name="Justo A."/>
            <person name="Karasinski D."/>
            <person name="Kautmanova I."/>
            <person name="Kiss B."/>
            <person name="Kocsube S."/>
            <person name="Kotiranta H."/>
            <person name="LaButti K.M."/>
            <person name="Lechner B.E."/>
            <person name="Liimatainen K."/>
            <person name="Lipzen A."/>
            <person name="Lukacs Z."/>
            <person name="Mihaltcheva S."/>
            <person name="Morgado L.N."/>
            <person name="Niskanen T."/>
            <person name="Noordeloos M.E."/>
            <person name="Ohm R.A."/>
            <person name="Ortiz-Santana B."/>
            <person name="Ovrebo C."/>
            <person name="Racz N."/>
            <person name="Riley R."/>
            <person name="Savchenko A."/>
            <person name="Shiryaev A."/>
            <person name="Soop K."/>
            <person name="Spirin V."/>
            <person name="Szebenyi C."/>
            <person name="Tomsovsky M."/>
            <person name="Tulloss R.E."/>
            <person name="Uehling J."/>
            <person name="Grigoriev I.V."/>
            <person name="Vagvolgyi C."/>
            <person name="Papp T."/>
            <person name="Martin F.M."/>
            <person name="Miettinen O."/>
            <person name="Hibbett D.S."/>
            <person name="Nagy L.G."/>
        </authorList>
    </citation>
    <scope>NUCLEOTIDE SEQUENCE [LARGE SCALE GENOMIC DNA]</scope>
    <source>
        <strain evidence="7 8">CBS 962.96</strain>
    </source>
</reference>
<gene>
    <name evidence="7" type="ORF">K435DRAFT_671442</name>
</gene>
<feature type="transmembrane region" description="Helical" evidence="5">
    <location>
        <begin position="91"/>
        <end position="110"/>
    </location>
</feature>
<evidence type="ECO:0000256" key="3">
    <source>
        <dbReference type="ARBA" id="ARBA00022989"/>
    </source>
</evidence>
<dbReference type="SUPFAM" id="SSF103473">
    <property type="entry name" value="MFS general substrate transporter"/>
    <property type="match status" value="1"/>
</dbReference>
<dbReference type="GO" id="GO:0022857">
    <property type="term" value="F:transmembrane transporter activity"/>
    <property type="evidence" value="ECO:0007669"/>
    <property type="project" value="InterPro"/>
</dbReference>